<dbReference type="Proteomes" id="UP001221142">
    <property type="component" value="Unassembled WGS sequence"/>
</dbReference>
<sequence length="185" mass="20357">MSSILFLHNPTASPLPRGFNLEFGSLSLHKKTHDLDDRGGDRSSKRIKLAPAAPRPRIPASSMVHGYRSRRGLPQRLPRTPAPVPLFYQPAWQYVPPPPPPPPPAPVPSPPTLIPMDLDVDPAIVPMDVDLPPKPKKVKVIRILSVVNVKSDGGAHRTLKRCKKDGKENAAPYPSTARLKGRRRV</sequence>
<protein>
    <submittedName>
        <fullName evidence="2">Uncharacterized protein</fullName>
    </submittedName>
</protein>
<dbReference type="EMBL" id="JARKIF010000009">
    <property type="protein sequence ID" value="KAJ7630282.1"/>
    <property type="molecule type" value="Genomic_DNA"/>
</dbReference>
<gene>
    <name evidence="2" type="ORF">FB45DRAFT_1027518</name>
</gene>
<name>A0AAD7FP34_9AGAR</name>
<reference evidence="2" key="1">
    <citation type="submission" date="2023-03" db="EMBL/GenBank/DDBJ databases">
        <title>Massive genome expansion in bonnet fungi (Mycena s.s.) driven by repeated elements and novel gene families across ecological guilds.</title>
        <authorList>
            <consortium name="Lawrence Berkeley National Laboratory"/>
            <person name="Harder C.B."/>
            <person name="Miyauchi S."/>
            <person name="Viragh M."/>
            <person name="Kuo A."/>
            <person name="Thoen E."/>
            <person name="Andreopoulos B."/>
            <person name="Lu D."/>
            <person name="Skrede I."/>
            <person name="Drula E."/>
            <person name="Henrissat B."/>
            <person name="Morin E."/>
            <person name="Kohler A."/>
            <person name="Barry K."/>
            <person name="LaButti K."/>
            <person name="Morin E."/>
            <person name="Salamov A."/>
            <person name="Lipzen A."/>
            <person name="Mereny Z."/>
            <person name="Hegedus B."/>
            <person name="Baldrian P."/>
            <person name="Stursova M."/>
            <person name="Weitz H."/>
            <person name="Taylor A."/>
            <person name="Grigoriev I.V."/>
            <person name="Nagy L.G."/>
            <person name="Martin F."/>
            <person name="Kauserud H."/>
        </authorList>
    </citation>
    <scope>NUCLEOTIDE SEQUENCE</scope>
    <source>
        <strain evidence="2">9284</strain>
    </source>
</reference>
<proteinExistence type="predicted"/>
<comment type="caution">
    <text evidence="2">The sequence shown here is derived from an EMBL/GenBank/DDBJ whole genome shotgun (WGS) entry which is preliminary data.</text>
</comment>
<dbReference type="AlphaFoldDB" id="A0AAD7FP34"/>
<keyword evidence="3" id="KW-1185">Reference proteome</keyword>
<organism evidence="2 3">
    <name type="scientific">Roridomyces roridus</name>
    <dbReference type="NCBI Taxonomy" id="1738132"/>
    <lineage>
        <taxon>Eukaryota</taxon>
        <taxon>Fungi</taxon>
        <taxon>Dikarya</taxon>
        <taxon>Basidiomycota</taxon>
        <taxon>Agaricomycotina</taxon>
        <taxon>Agaricomycetes</taxon>
        <taxon>Agaricomycetidae</taxon>
        <taxon>Agaricales</taxon>
        <taxon>Marasmiineae</taxon>
        <taxon>Mycenaceae</taxon>
        <taxon>Roridomyces</taxon>
    </lineage>
</organism>
<evidence type="ECO:0000313" key="3">
    <source>
        <dbReference type="Proteomes" id="UP001221142"/>
    </source>
</evidence>
<feature type="compositionally biased region" description="Basic and acidic residues" evidence="1">
    <location>
        <begin position="33"/>
        <end position="44"/>
    </location>
</feature>
<evidence type="ECO:0000256" key="1">
    <source>
        <dbReference type="SAM" id="MobiDB-lite"/>
    </source>
</evidence>
<evidence type="ECO:0000313" key="2">
    <source>
        <dbReference type="EMBL" id="KAJ7630282.1"/>
    </source>
</evidence>
<accession>A0AAD7FP34</accession>
<feature type="region of interest" description="Disordered" evidence="1">
    <location>
        <begin position="31"/>
        <end position="80"/>
    </location>
</feature>
<feature type="region of interest" description="Disordered" evidence="1">
    <location>
        <begin position="152"/>
        <end position="185"/>
    </location>
</feature>